<proteinExistence type="predicted"/>
<organism evidence="1 2">
    <name type="scientific">Micromonospora avicenniae</name>
    <dbReference type="NCBI Taxonomy" id="1198245"/>
    <lineage>
        <taxon>Bacteria</taxon>
        <taxon>Bacillati</taxon>
        <taxon>Actinomycetota</taxon>
        <taxon>Actinomycetes</taxon>
        <taxon>Micromonosporales</taxon>
        <taxon>Micromonosporaceae</taxon>
        <taxon>Micromonospora</taxon>
    </lineage>
</organism>
<dbReference type="AlphaFoldDB" id="A0A1N6PTC3"/>
<evidence type="ECO:0000313" key="1">
    <source>
        <dbReference type="EMBL" id="SIQ07439.1"/>
    </source>
</evidence>
<dbReference type="OrthoDB" id="3469224at2"/>
<sequence length="184" mass="19779">MPTTSNGITYPTSSGHTRIWEHFQTLAEDVDGLIDTILNPPVAHLRQTTAQTLSSGSWTALIFQSEDIDTHNGHLTGVSDNQRRYTAQVAGIYEFSGAATFTTAIGGNRWCRWAKNGTEIGGSGANTPPISGGQTLLTARTVNVFLNVGDYVELFAYQDSGNPVDTYVGVTYAQSSMSVKWIGA</sequence>
<gene>
    <name evidence="1" type="ORF">SAMN05444858_10112</name>
</gene>
<evidence type="ECO:0000313" key="2">
    <source>
        <dbReference type="Proteomes" id="UP000186004"/>
    </source>
</evidence>
<dbReference type="STRING" id="1198245.SAMN05444858_10112"/>
<keyword evidence="2" id="KW-1185">Reference proteome</keyword>
<dbReference type="EMBL" id="FTNF01000001">
    <property type="protein sequence ID" value="SIQ07439.1"/>
    <property type="molecule type" value="Genomic_DNA"/>
</dbReference>
<dbReference type="SUPFAM" id="SSF49842">
    <property type="entry name" value="TNF-like"/>
    <property type="match status" value="1"/>
</dbReference>
<evidence type="ECO:0008006" key="3">
    <source>
        <dbReference type="Google" id="ProtNLM"/>
    </source>
</evidence>
<dbReference type="RefSeq" id="WP_076466489.1">
    <property type="nucleotide sequence ID" value="NZ_FTNF01000001.1"/>
</dbReference>
<dbReference type="Proteomes" id="UP000186004">
    <property type="component" value="Unassembled WGS sequence"/>
</dbReference>
<accession>A0A1N6PTC3</accession>
<dbReference type="Gene3D" id="2.60.120.40">
    <property type="match status" value="1"/>
</dbReference>
<protein>
    <recommendedName>
        <fullName evidence="3">C1q domain-containing protein</fullName>
    </recommendedName>
</protein>
<name>A0A1N6PTC3_9ACTN</name>
<dbReference type="InterPro" id="IPR008983">
    <property type="entry name" value="Tumour_necrosis_fac-like_dom"/>
</dbReference>
<reference evidence="1 2" key="1">
    <citation type="submission" date="2017-01" db="EMBL/GenBank/DDBJ databases">
        <authorList>
            <person name="Mah S.A."/>
            <person name="Swanson W.J."/>
            <person name="Moy G.W."/>
            <person name="Vacquier V.D."/>
        </authorList>
    </citation>
    <scope>NUCLEOTIDE SEQUENCE [LARGE SCALE GENOMIC DNA]</scope>
    <source>
        <strain evidence="1 2">DSM 45758</strain>
    </source>
</reference>